<dbReference type="OrthoDB" id="4657524at2759"/>
<organism evidence="3 4">
    <name type="scientific">Clohesyomyces aquaticus</name>
    <dbReference type="NCBI Taxonomy" id="1231657"/>
    <lineage>
        <taxon>Eukaryota</taxon>
        <taxon>Fungi</taxon>
        <taxon>Dikarya</taxon>
        <taxon>Ascomycota</taxon>
        <taxon>Pezizomycotina</taxon>
        <taxon>Dothideomycetes</taxon>
        <taxon>Pleosporomycetidae</taxon>
        <taxon>Pleosporales</taxon>
        <taxon>Lindgomycetaceae</taxon>
        <taxon>Clohesyomyces</taxon>
    </lineage>
</organism>
<keyword evidence="4" id="KW-1185">Reference proteome</keyword>
<dbReference type="InterPro" id="IPR018620">
    <property type="entry name" value="Ubiquitin3-bd_protein_But2_C"/>
</dbReference>
<dbReference type="EMBL" id="MCFA01000007">
    <property type="protein sequence ID" value="ORY18346.1"/>
    <property type="molecule type" value="Genomic_DNA"/>
</dbReference>
<gene>
    <name evidence="3" type="ORF">BCR34DRAFT_342570</name>
</gene>
<dbReference type="AlphaFoldDB" id="A0A1Y2A719"/>
<evidence type="ECO:0000259" key="2">
    <source>
        <dbReference type="Pfam" id="PF09792"/>
    </source>
</evidence>
<feature type="domain" description="Ubiquitin 3 binding protein But2 C-terminal" evidence="2">
    <location>
        <begin position="23"/>
        <end position="174"/>
    </location>
</feature>
<dbReference type="STRING" id="1231657.A0A1Y2A719"/>
<comment type="caution">
    <text evidence="3">The sequence shown here is derived from an EMBL/GenBank/DDBJ whole genome shotgun (WGS) entry which is preliminary data.</text>
</comment>
<sequence>MRSIILIPALFALQPLGALIDIQFPHAIVPLIQAHPDYPHGTQFTAQVGITGGDHQIYTEVNFDIPPNNAKTCRLNFHLVTPNKDPQQATLTGNPPYVIEVAALDPVMNTNTDTWNNRPAVKGGKVATIEIQMDGSAVVTGGYVPCASGTWTQFLIYPGSTRTLGLTWFEMSNPLNGITYELYND</sequence>
<feature type="signal peptide" evidence="1">
    <location>
        <begin position="1"/>
        <end position="19"/>
    </location>
</feature>
<feature type="chain" id="PRO_5012801950" evidence="1">
    <location>
        <begin position="20"/>
        <end position="185"/>
    </location>
</feature>
<accession>A0A1Y2A719</accession>
<name>A0A1Y2A719_9PLEO</name>
<dbReference type="PANTHER" id="PTHR39613:SF1">
    <property type="entry name" value="ANCHORED CELL WALL PROTEIN, PUTATIVE (AFU_ORTHOLOGUE AFUA_4G08960)-RELATED"/>
    <property type="match status" value="1"/>
</dbReference>
<evidence type="ECO:0000313" key="4">
    <source>
        <dbReference type="Proteomes" id="UP000193144"/>
    </source>
</evidence>
<protein>
    <submittedName>
        <fullName evidence="3">Ubiquitin 3 binding protein But2</fullName>
    </submittedName>
</protein>
<dbReference type="Pfam" id="PF09792">
    <property type="entry name" value="But2"/>
    <property type="match status" value="1"/>
</dbReference>
<proteinExistence type="predicted"/>
<reference evidence="3 4" key="1">
    <citation type="submission" date="2016-07" db="EMBL/GenBank/DDBJ databases">
        <title>Pervasive Adenine N6-methylation of Active Genes in Fungi.</title>
        <authorList>
            <consortium name="DOE Joint Genome Institute"/>
            <person name="Mondo S.J."/>
            <person name="Dannebaum R.O."/>
            <person name="Kuo R.C."/>
            <person name="Labutti K."/>
            <person name="Haridas S."/>
            <person name="Kuo A."/>
            <person name="Salamov A."/>
            <person name="Ahrendt S.R."/>
            <person name="Lipzen A."/>
            <person name="Sullivan W."/>
            <person name="Andreopoulos W.B."/>
            <person name="Clum A."/>
            <person name="Lindquist E."/>
            <person name="Daum C."/>
            <person name="Ramamoorthy G.K."/>
            <person name="Gryganskyi A."/>
            <person name="Culley D."/>
            <person name="Magnuson J.K."/>
            <person name="James T.Y."/>
            <person name="O'Malley M.A."/>
            <person name="Stajich J.E."/>
            <person name="Spatafora J.W."/>
            <person name="Visel A."/>
            <person name="Grigoriev I.V."/>
        </authorList>
    </citation>
    <scope>NUCLEOTIDE SEQUENCE [LARGE SCALE GENOMIC DNA]</scope>
    <source>
        <strain evidence="3 4">CBS 115471</strain>
    </source>
</reference>
<keyword evidence="1" id="KW-0732">Signal</keyword>
<evidence type="ECO:0000313" key="3">
    <source>
        <dbReference type="EMBL" id="ORY18346.1"/>
    </source>
</evidence>
<dbReference type="Proteomes" id="UP000193144">
    <property type="component" value="Unassembled WGS sequence"/>
</dbReference>
<dbReference type="PANTHER" id="PTHR39613">
    <property type="entry name" value="ANCHORED CELL WALL PROTEIN, PUTATIVE (AFU_ORTHOLOGUE AFUA_4G08960)-RELATED"/>
    <property type="match status" value="1"/>
</dbReference>
<evidence type="ECO:0000256" key="1">
    <source>
        <dbReference type="SAM" id="SignalP"/>
    </source>
</evidence>